<feature type="compositionally biased region" description="Low complexity" evidence="1">
    <location>
        <begin position="66"/>
        <end position="89"/>
    </location>
</feature>
<dbReference type="Proteomes" id="UP000271548">
    <property type="component" value="Unassembled WGS sequence"/>
</dbReference>
<evidence type="ECO:0000313" key="5">
    <source>
        <dbReference type="Proteomes" id="UP000271548"/>
    </source>
</evidence>
<dbReference type="OrthoDB" id="3218417at2"/>
<organism evidence="4 6">
    <name type="scientific">Micromonospora musae</name>
    <dbReference type="NCBI Taxonomy" id="1894970"/>
    <lineage>
        <taxon>Bacteria</taxon>
        <taxon>Bacillati</taxon>
        <taxon>Actinomycetota</taxon>
        <taxon>Actinomycetes</taxon>
        <taxon>Micromonosporales</taxon>
        <taxon>Micromonosporaceae</taxon>
        <taxon>Micromonospora</taxon>
    </lineage>
</organism>
<evidence type="ECO:0000256" key="1">
    <source>
        <dbReference type="SAM" id="MobiDB-lite"/>
    </source>
</evidence>
<gene>
    <name evidence="4" type="ORF">D7044_17595</name>
    <name evidence="3" type="ORF">D7147_21035</name>
</gene>
<dbReference type="RefSeq" id="WP_120680641.1">
    <property type="nucleotide sequence ID" value="NZ_RAZS01000007.1"/>
</dbReference>
<reference evidence="5 6" key="1">
    <citation type="submission" date="2018-09" db="EMBL/GenBank/DDBJ databases">
        <title>Micromonospora sp. nov. MS1-9, isolated from a root of Musa sp.</title>
        <authorList>
            <person name="Kuncharoen N."/>
            <person name="Kudo T."/>
            <person name="Ohkuma M."/>
            <person name="Yuki M."/>
            <person name="Tanasupawat S."/>
        </authorList>
    </citation>
    <scope>NUCLEOTIDE SEQUENCE [LARGE SCALE GENOMIC DNA]</scope>
    <source>
        <strain evidence="4 6">MS1-9</strain>
        <strain evidence="3 5">NGC1-4</strain>
    </source>
</reference>
<dbReference type="Pfam" id="PF12277">
    <property type="entry name" value="DUF3618"/>
    <property type="match status" value="1"/>
</dbReference>
<feature type="region of interest" description="Disordered" evidence="1">
    <location>
        <begin position="192"/>
        <end position="220"/>
    </location>
</feature>
<evidence type="ECO:0000313" key="3">
    <source>
        <dbReference type="EMBL" id="RKN17331.1"/>
    </source>
</evidence>
<keyword evidence="2" id="KW-0472">Membrane</keyword>
<keyword evidence="5" id="KW-1185">Reference proteome</keyword>
<dbReference type="AlphaFoldDB" id="A0A3A9Y2I0"/>
<feature type="transmembrane region" description="Helical" evidence="2">
    <location>
        <begin position="114"/>
        <end position="133"/>
    </location>
</feature>
<dbReference type="EMBL" id="RAZT01000008">
    <property type="protein sequence ID" value="RKN31232.1"/>
    <property type="molecule type" value="Genomic_DNA"/>
</dbReference>
<keyword evidence="2" id="KW-0812">Transmembrane</keyword>
<name>A0A3A9Y2I0_9ACTN</name>
<dbReference type="InterPro" id="IPR022062">
    <property type="entry name" value="DUF3618"/>
</dbReference>
<keyword evidence="2" id="KW-1133">Transmembrane helix</keyword>
<feature type="region of interest" description="Disordered" evidence="1">
    <location>
        <begin position="37"/>
        <end position="104"/>
    </location>
</feature>
<proteinExistence type="predicted"/>
<evidence type="ECO:0000256" key="2">
    <source>
        <dbReference type="SAM" id="Phobius"/>
    </source>
</evidence>
<protein>
    <submittedName>
        <fullName evidence="4">DUF3618 domain-containing protein</fullName>
    </submittedName>
</protein>
<dbReference type="Proteomes" id="UP000275865">
    <property type="component" value="Unassembled WGS sequence"/>
</dbReference>
<evidence type="ECO:0000313" key="6">
    <source>
        <dbReference type="Proteomes" id="UP000275865"/>
    </source>
</evidence>
<sequence length="220" mass="23424">MSTDADRIRQQIEHTRRDLSDNIDALADKVSPRRIAGDRVGEARGALTRMKEKVMGSSAHMGDGAGQRMSSAAGSAQQMGQQAGQRMSSAAGSMRDEARSVGQQSREQMHGNPLAAGLIAFGAGLLVSALLPASRRERQLAGQARGMMSQQVGQHAGELREQAGQFGHQFRDNMRQPARQAAQSVGSTAIRGAGAVREQGRSAAHQMRGQAQEAAGELRR</sequence>
<evidence type="ECO:0000313" key="4">
    <source>
        <dbReference type="EMBL" id="RKN31232.1"/>
    </source>
</evidence>
<feature type="region of interest" description="Disordered" evidence="1">
    <location>
        <begin position="1"/>
        <end position="20"/>
    </location>
</feature>
<accession>A0A3A9Y2I0</accession>
<dbReference type="EMBL" id="RAZS01000007">
    <property type="protein sequence ID" value="RKN17331.1"/>
    <property type="molecule type" value="Genomic_DNA"/>
</dbReference>
<comment type="caution">
    <text evidence="4">The sequence shown here is derived from an EMBL/GenBank/DDBJ whole genome shotgun (WGS) entry which is preliminary data.</text>
</comment>